<keyword evidence="1" id="KW-0132">Cell division</keyword>
<dbReference type="eggNOG" id="COG1589">
    <property type="taxonomic scope" value="Bacteria"/>
</dbReference>
<dbReference type="AlphaFoldDB" id="A3U824"/>
<protein>
    <submittedName>
        <fullName evidence="1">Cell division protein FtsQ</fullName>
    </submittedName>
</protein>
<keyword evidence="1" id="KW-0131">Cell cycle</keyword>
<sequence length="239" mass="27708">MKINWNYIKTFLVLALVVFLFGFAEKRNNNRKINNVAINFVDDENLYVTHEIVNKLLIQNNEKVKNASKEAIALKDVENRIDNHDMIADSDVYLTVNGTLGVTVKQRKPIARVSHQKAFYIDEEGKTMPLSKFHSARVPLVYHISEKDIDVLFPLLKYITKDVFLTKHVTEIQKTSKGTYNLQLRDVDFEVDFGHIEDIDRKVNNLKAFYQKALKDKKLNLYSKVNLQFGSQVVCTKKE</sequence>
<reference evidence="1 2" key="1">
    <citation type="journal article" date="2010" name="J. Bacteriol.">
        <title>The complete genome sequence of Croceibacter atlanticus HTCC2559T.</title>
        <authorList>
            <person name="Oh H.M."/>
            <person name="Kang I."/>
            <person name="Ferriera S."/>
            <person name="Giovannoni S.J."/>
            <person name="Cho J.C."/>
        </authorList>
    </citation>
    <scope>NUCLEOTIDE SEQUENCE [LARGE SCALE GENOMIC DNA]</scope>
    <source>
        <strain evidence="2">ATCC BAA-628 / HTCC2559 / KCTC 12090</strain>
    </source>
</reference>
<proteinExistence type="predicted"/>
<keyword evidence="2" id="KW-1185">Reference proteome</keyword>
<evidence type="ECO:0000313" key="1">
    <source>
        <dbReference type="EMBL" id="EAP88391.1"/>
    </source>
</evidence>
<dbReference type="STRING" id="216432.CA2559_06510"/>
<name>A3U824_CROAH</name>
<dbReference type="OrthoDB" id="1466667at2"/>
<dbReference type="KEGG" id="cat:CA2559_06510"/>
<accession>A3U824</accession>
<dbReference type="Proteomes" id="UP000002297">
    <property type="component" value="Chromosome"/>
</dbReference>
<dbReference type="GO" id="GO:0051301">
    <property type="term" value="P:cell division"/>
    <property type="evidence" value="ECO:0007669"/>
    <property type="project" value="UniProtKB-KW"/>
</dbReference>
<dbReference type="GeneID" id="89453082"/>
<dbReference type="HOGENOM" id="CLU_064655_1_1_10"/>
<dbReference type="RefSeq" id="WP_013187059.1">
    <property type="nucleotide sequence ID" value="NC_014230.1"/>
</dbReference>
<dbReference type="EMBL" id="CP002046">
    <property type="protein sequence ID" value="EAP88391.1"/>
    <property type="molecule type" value="Genomic_DNA"/>
</dbReference>
<evidence type="ECO:0000313" key="2">
    <source>
        <dbReference type="Proteomes" id="UP000002297"/>
    </source>
</evidence>
<gene>
    <name evidence="1" type="ordered locus">CA2559_06510</name>
</gene>
<organism evidence="1 2">
    <name type="scientific">Croceibacter atlanticus (strain ATCC BAA-628 / JCM 21780 / CIP 108009 / IAM 15332 / KCTC 12090 / HTCC2559)</name>
    <dbReference type="NCBI Taxonomy" id="216432"/>
    <lineage>
        <taxon>Bacteria</taxon>
        <taxon>Pseudomonadati</taxon>
        <taxon>Bacteroidota</taxon>
        <taxon>Flavobacteriia</taxon>
        <taxon>Flavobacteriales</taxon>
        <taxon>Flavobacteriaceae</taxon>
        <taxon>Croceibacter</taxon>
    </lineage>
</organism>